<evidence type="ECO:0000256" key="1">
    <source>
        <dbReference type="SAM" id="SignalP"/>
    </source>
</evidence>
<dbReference type="EMBL" id="MIKB01000001">
    <property type="protein sequence ID" value="OEG19341.1"/>
    <property type="molecule type" value="Genomic_DNA"/>
</dbReference>
<dbReference type="Pfam" id="PF18540">
    <property type="entry name" value="DUF5626"/>
    <property type="match status" value="1"/>
</dbReference>
<name>A0A1E5H349_9ENTE</name>
<keyword evidence="4" id="KW-1185">Reference proteome</keyword>
<feature type="signal peptide" evidence="1">
    <location>
        <begin position="1"/>
        <end position="31"/>
    </location>
</feature>
<evidence type="ECO:0000313" key="3">
    <source>
        <dbReference type="EMBL" id="OEG19341.1"/>
    </source>
</evidence>
<dbReference type="Proteomes" id="UP000094764">
    <property type="component" value="Unassembled WGS sequence"/>
</dbReference>
<dbReference type="RefSeq" id="WP_069633682.1">
    <property type="nucleotide sequence ID" value="NZ_JXKZ01000001.1"/>
</dbReference>
<dbReference type="OrthoDB" id="2194968at2"/>
<protein>
    <recommendedName>
        <fullName evidence="2">DUF5626 domain-containing protein</fullName>
    </recommendedName>
</protein>
<gene>
    <name evidence="3" type="ORF">BCR23_01230</name>
</gene>
<sequence length="181" mass="20042">MRVGKKMKKKTLLANLLVGLSLLLFTTPASAEETEQVINSEKEVPSINIDGDLQHSESPVYSNDGIYLGKIVIDEIPSLQSRGLIHSEVAKNKNYNIHFIGVTANVGFGITVKNKNITRAYNAWSNGLIWDVSTNKLTRTNKETRLPGRASFGFKGWGFNTSFRLRAVISGNNLQTHLDIP</sequence>
<reference evidence="4" key="1">
    <citation type="submission" date="2016-09" db="EMBL/GenBank/DDBJ databases">
        <authorList>
            <person name="Gulvik C.A."/>
        </authorList>
    </citation>
    <scope>NUCLEOTIDE SEQUENCE [LARGE SCALE GENOMIC DNA]</scope>
    <source>
        <strain evidence="4">LMG 26306</strain>
    </source>
</reference>
<accession>A0A1E5H349</accession>
<dbReference type="AlphaFoldDB" id="A0A1E5H349"/>
<proteinExistence type="predicted"/>
<evidence type="ECO:0000259" key="2">
    <source>
        <dbReference type="Pfam" id="PF18540"/>
    </source>
</evidence>
<evidence type="ECO:0000313" key="4">
    <source>
        <dbReference type="Proteomes" id="UP000094764"/>
    </source>
</evidence>
<feature type="domain" description="DUF5626" evidence="2">
    <location>
        <begin position="64"/>
        <end position="176"/>
    </location>
</feature>
<organism evidence="3 4">
    <name type="scientific">Enterococcus quebecensis</name>
    <dbReference type="NCBI Taxonomy" id="903983"/>
    <lineage>
        <taxon>Bacteria</taxon>
        <taxon>Bacillati</taxon>
        <taxon>Bacillota</taxon>
        <taxon>Bacilli</taxon>
        <taxon>Lactobacillales</taxon>
        <taxon>Enterococcaceae</taxon>
        <taxon>Enterococcus</taxon>
    </lineage>
</organism>
<feature type="chain" id="PRO_5009178087" description="DUF5626 domain-containing protein" evidence="1">
    <location>
        <begin position="32"/>
        <end position="181"/>
    </location>
</feature>
<keyword evidence="1" id="KW-0732">Signal</keyword>
<comment type="caution">
    <text evidence="3">The sequence shown here is derived from an EMBL/GenBank/DDBJ whole genome shotgun (WGS) entry which is preliminary data.</text>
</comment>
<dbReference type="Gene3D" id="2.60.40.3860">
    <property type="match status" value="1"/>
</dbReference>
<dbReference type="InterPro" id="IPR040491">
    <property type="entry name" value="DUF5626"/>
</dbReference>